<dbReference type="GO" id="GO:0016151">
    <property type="term" value="F:nickel cation binding"/>
    <property type="evidence" value="ECO:0007669"/>
    <property type="project" value="InterPro"/>
</dbReference>
<gene>
    <name evidence="11" type="primary">cooS</name>
    <name evidence="11" type="ORF">OLX77_11700</name>
</gene>
<keyword evidence="12" id="KW-1185">Reference proteome</keyword>
<evidence type="ECO:0000313" key="11">
    <source>
        <dbReference type="EMBL" id="MDG4476818.1"/>
    </source>
</evidence>
<dbReference type="GO" id="GO:0043885">
    <property type="term" value="F:anaerobic carbon-monoxide dehydrogenase activity"/>
    <property type="evidence" value="ECO:0007669"/>
    <property type="project" value="UniProtKB-UniRule"/>
</dbReference>
<evidence type="ECO:0000256" key="7">
    <source>
        <dbReference type="ARBA" id="ARBA00023014"/>
    </source>
</evidence>
<evidence type="ECO:0000256" key="8">
    <source>
        <dbReference type="ARBA" id="ARBA00048733"/>
    </source>
</evidence>
<dbReference type="EMBL" id="JAPHEH010000001">
    <property type="protein sequence ID" value="MDG4476818.1"/>
    <property type="molecule type" value="Genomic_DNA"/>
</dbReference>
<keyword evidence="4 9" id="KW-0479">Metal-binding</keyword>
<organism evidence="11 12">
    <name type="scientific">Thiovibrio frasassiensis</name>
    <dbReference type="NCBI Taxonomy" id="2984131"/>
    <lineage>
        <taxon>Bacteria</taxon>
        <taxon>Pseudomonadati</taxon>
        <taxon>Thermodesulfobacteriota</taxon>
        <taxon>Desulfobulbia</taxon>
        <taxon>Desulfobulbales</taxon>
        <taxon>Thiovibrionaceae</taxon>
        <taxon>Thiovibrio</taxon>
    </lineage>
</organism>
<keyword evidence="7 9" id="KW-0411">Iron-sulfur</keyword>
<feature type="binding site" evidence="10">
    <location>
        <position position="55"/>
    </location>
    <ligand>
        <name>[4Fe-4S] cluster</name>
        <dbReference type="ChEBI" id="CHEBI:49883"/>
        <label>2</label>
    </ligand>
</feature>
<feature type="binding site" evidence="10">
    <location>
        <position position="76"/>
    </location>
    <ligand>
        <name>[4Fe-4S] cluster</name>
        <dbReference type="ChEBI" id="CHEBI:49883"/>
        <label>2</label>
    </ligand>
</feature>
<name>A0A9X4MJR9_9BACT</name>
<dbReference type="AlphaFoldDB" id="A0A9X4MJR9"/>
<dbReference type="PANTHER" id="PTHR30109">
    <property type="entry name" value="HYDROXYLAMINE REDUCTASE"/>
    <property type="match status" value="1"/>
</dbReference>
<dbReference type="GO" id="GO:0051539">
    <property type="term" value="F:4 iron, 4 sulfur cluster binding"/>
    <property type="evidence" value="ECO:0007669"/>
    <property type="project" value="UniProtKB-UniRule"/>
</dbReference>
<dbReference type="Gene3D" id="1.20.1270.30">
    <property type="match status" value="1"/>
</dbReference>
<dbReference type="SUPFAM" id="SSF56821">
    <property type="entry name" value="Prismane protein-like"/>
    <property type="match status" value="1"/>
</dbReference>
<keyword evidence="3 10" id="KW-0533">Nickel</keyword>
<dbReference type="EC" id="1.2.7.4" evidence="9"/>
<comment type="catalytic activity">
    <reaction evidence="8 9">
        <text>CO + 2 oxidized [2Fe-2S]-[ferredoxin] + H2O = 2 reduced [2Fe-2S]-[ferredoxin] + CO2 + 2 H(+)</text>
        <dbReference type="Rhea" id="RHEA:21040"/>
        <dbReference type="Rhea" id="RHEA-COMP:10000"/>
        <dbReference type="Rhea" id="RHEA-COMP:10001"/>
        <dbReference type="ChEBI" id="CHEBI:15377"/>
        <dbReference type="ChEBI" id="CHEBI:15378"/>
        <dbReference type="ChEBI" id="CHEBI:16526"/>
        <dbReference type="ChEBI" id="CHEBI:17245"/>
        <dbReference type="ChEBI" id="CHEBI:33737"/>
        <dbReference type="ChEBI" id="CHEBI:33738"/>
        <dbReference type="EC" id="1.2.7.4"/>
    </reaction>
</comment>
<keyword evidence="5 9" id="KW-0560">Oxidoreductase</keyword>
<dbReference type="PANTHER" id="PTHR30109:SF4">
    <property type="entry name" value="CARBON MONOXIDE DEHYDROGENASE"/>
    <property type="match status" value="1"/>
</dbReference>
<evidence type="ECO:0000256" key="2">
    <source>
        <dbReference type="ARBA" id="ARBA00022485"/>
    </source>
</evidence>
<protein>
    <recommendedName>
        <fullName evidence="9">Carbon monoxide dehydrogenase</fullName>
        <ecNumber evidence="9">1.2.7.4</ecNumber>
    </recommendedName>
</protein>
<dbReference type="InterPro" id="IPR016101">
    <property type="entry name" value="CO_DH_a-bundle"/>
</dbReference>
<feature type="binding site" evidence="10">
    <location>
        <position position="267"/>
    </location>
    <ligand>
        <name>[Ni-4Fe-4S] cluster</name>
        <dbReference type="ChEBI" id="CHEBI:47739"/>
    </ligand>
</feature>
<evidence type="ECO:0000313" key="12">
    <source>
        <dbReference type="Proteomes" id="UP001154240"/>
    </source>
</evidence>
<reference evidence="11" key="2">
    <citation type="submission" date="2022-10" db="EMBL/GenBank/DDBJ databases">
        <authorList>
            <person name="Aronson H.S."/>
        </authorList>
    </citation>
    <scope>NUCLEOTIDE SEQUENCE</scope>
    <source>
        <strain evidence="11">RS19-109</strain>
    </source>
</reference>
<dbReference type="InterPro" id="IPR004137">
    <property type="entry name" value="HCP/CODH"/>
</dbReference>
<evidence type="ECO:0000256" key="4">
    <source>
        <dbReference type="ARBA" id="ARBA00022723"/>
    </source>
</evidence>
<dbReference type="Pfam" id="PF03063">
    <property type="entry name" value="Prismane"/>
    <property type="match status" value="1"/>
</dbReference>
<feature type="binding site" evidence="10">
    <location>
        <position position="452"/>
    </location>
    <ligand>
        <name>[Ni-4Fe-4S] cluster</name>
        <dbReference type="ChEBI" id="CHEBI:47739"/>
    </ligand>
</feature>
<feature type="binding site" evidence="10">
    <location>
        <position position="63"/>
    </location>
    <ligand>
        <name>[4Fe-4S] cluster</name>
        <dbReference type="ChEBI" id="CHEBI:49883"/>
        <label>2</label>
    </ligand>
</feature>
<dbReference type="InterPro" id="IPR011254">
    <property type="entry name" value="Prismane-like_sf"/>
</dbReference>
<dbReference type="GO" id="GO:0006091">
    <property type="term" value="P:generation of precursor metabolites and energy"/>
    <property type="evidence" value="ECO:0007669"/>
    <property type="project" value="InterPro"/>
</dbReference>
<reference evidence="11" key="1">
    <citation type="journal article" date="2022" name="bioRxiv">
        <title>Thiovibrio frasassiensisgen. nov., sp. nov., an autotrophic, elemental sulfur disproportionating bacterium isolated from sulfidic karst sediment, and proposal of Thiovibrionaceae fam. nov.</title>
        <authorList>
            <person name="Aronson H."/>
            <person name="Thomas C."/>
            <person name="Bhattacharyya M."/>
            <person name="Eckstein S."/>
            <person name="Jensen S."/>
            <person name="Barco R."/>
            <person name="Macalady J."/>
            <person name="Amend J."/>
        </authorList>
    </citation>
    <scope>NUCLEOTIDE SEQUENCE</scope>
    <source>
        <strain evidence="11">RS19-109</strain>
    </source>
</reference>
<evidence type="ECO:0000256" key="9">
    <source>
        <dbReference type="PIRNR" id="PIRNR005023"/>
    </source>
</evidence>
<dbReference type="GO" id="GO:0004601">
    <property type="term" value="F:peroxidase activity"/>
    <property type="evidence" value="ECO:0007669"/>
    <property type="project" value="TreeGrafter"/>
</dbReference>
<dbReference type="GO" id="GO:0050418">
    <property type="term" value="F:hydroxylamine reductase activity"/>
    <property type="evidence" value="ECO:0007669"/>
    <property type="project" value="TreeGrafter"/>
</dbReference>
<feature type="binding site" evidence="10">
    <location>
        <position position="481"/>
    </location>
    <ligand>
        <name>[Ni-4Fe-4S] cluster</name>
        <dbReference type="ChEBI" id="CHEBI:47739"/>
    </ligand>
</feature>
<keyword evidence="2 9" id="KW-0004">4Fe-4S</keyword>
<keyword evidence="6 9" id="KW-0408">Iron</keyword>
<feature type="binding site" evidence="10">
    <location>
        <position position="341"/>
    </location>
    <ligand>
        <name>[Ni-4Fe-4S] cluster</name>
        <dbReference type="ChEBI" id="CHEBI:47739"/>
    </ligand>
</feature>
<dbReference type="Gene3D" id="3.40.50.2030">
    <property type="match status" value="2"/>
</dbReference>
<sequence length="664" mass="71631">MAIKRNGCEGCTDITCVSTQQVLSQDVAKNVKTAYDRVKARGMSACLFGSSGTCCRNCNMGPCQIIDGVDDMLGICGATADTVAARNFARTVAAGSAAHTDHAREMVKGFIEAAKGEGLHQIKDVDKLKKLAADFGIVTEEREVKDIALELGEKALAEFGKQDDAPLSMLKRATPKRQALWQKLGIAPRGIDREVVEMMHRTHMGVDQEYHNLMLQASRTALSDGWGASMLSTELTDIMFGTPVPRRAIVDLGVLKLDQVNITVHGHEPLLAEALCIAAQDPEMLELAKKQGAKGINLAGVCCTGNEILMRRGIPVAGGFVQQEIVLATGAVEAMVVDVQCVMQSVAEVAKNFHTDIITTNYRAKMPGGIHIQFEEHEALNSAKQILTHAIKNFKKRGKCFIPKETKMDVVVGFSHETINTMLGGRFRASYRPLNDNIINGRIRGVAAIVGCDNFKLADDTHETIVRELLKNNILVLATGCAATSLGKAGLLNPEAARFCGDSLREVCETVGMPPVLHMGSCVDNSRILIAATEMVRQGGLGDDISDLPAIGTAPLWMSEKAVAIGQYFVASGAQVVFQNLPISGAKNFNKYLTEGLMGEVGAHWNIASEPLEIARIMIEKIEAKRDALGINKKKERVLFDMDMRRDLGGGPLKDVGCHGPTAS</sequence>
<dbReference type="RefSeq" id="WP_307633782.1">
    <property type="nucleotide sequence ID" value="NZ_JAPHEH010000001.1"/>
</dbReference>
<evidence type="ECO:0000256" key="5">
    <source>
        <dbReference type="ARBA" id="ARBA00023002"/>
    </source>
</evidence>
<dbReference type="Proteomes" id="UP001154240">
    <property type="component" value="Unassembled WGS sequence"/>
</dbReference>
<proteinExistence type="predicted"/>
<dbReference type="PIRSF" id="PIRSF005023">
    <property type="entry name" value="CODH"/>
    <property type="match status" value="1"/>
</dbReference>
<feature type="binding site" evidence="10">
    <location>
        <position position="522"/>
    </location>
    <ligand>
        <name>[Ni-4Fe-4S] cluster</name>
        <dbReference type="ChEBI" id="CHEBI:47739"/>
    </ligand>
</feature>
<feature type="binding site" evidence="10">
    <location>
        <position position="46"/>
    </location>
    <ligand>
        <name>[4Fe-4S] cluster</name>
        <dbReference type="ChEBI" id="CHEBI:49883"/>
        <label>1</label>
        <note>ligand shared between dimeric partners</note>
    </ligand>
</feature>
<dbReference type="GO" id="GO:0042542">
    <property type="term" value="P:response to hydrogen peroxide"/>
    <property type="evidence" value="ECO:0007669"/>
    <property type="project" value="TreeGrafter"/>
</dbReference>
<dbReference type="NCBIfam" id="TIGR01702">
    <property type="entry name" value="CO_DH_cata"/>
    <property type="match status" value="1"/>
</dbReference>
<dbReference type="InterPro" id="IPR016099">
    <property type="entry name" value="Prismane-like_a/b-sand"/>
</dbReference>
<accession>A0A9X4MJR9</accession>
<comment type="caution">
    <text evidence="11">The sequence shown here is derived from an EMBL/GenBank/DDBJ whole genome shotgun (WGS) entry which is preliminary data.</text>
</comment>
<comment type="cofactor">
    <cofactor evidence="1">
        <name>[4Fe-4S] cluster</name>
        <dbReference type="ChEBI" id="CHEBI:49883"/>
    </cofactor>
</comment>
<dbReference type="InterPro" id="IPR010047">
    <property type="entry name" value="CODH"/>
</dbReference>
<feature type="binding site" evidence="10">
    <location>
        <position position="303"/>
    </location>
    <ligand>
        <name>[Ni-4Fe-4S] cluster</name>
        <dbReference type="ChEBI" id="CHEBI:47739"/>
    </ligand>
</feature>
<evidence type="ECO:0000256" key="3">
    <source>
        <dbReference type="ARBA" id="ARBA00022596"/>
    </source>
</evidence>
<feature type="binding site" evidence="10">
    <location>
        <position position="54"/>
    </location>
    <ligand>
        <name>[4Fe-4S] cluster</name>
        <dbReference type="ChEBI" id="CHEBI:49883"/>
        <label>1</label>
        <note>ligand shared between dimeric partners</note>
    </ligand>
</feature>
<evidence type="ECO:0000256" key="10">
    <source>
        <dbReference type="PIRSR" id="PIRSR005023-1"/>
    </source>
</evidence>
<evidence type="ECO:0000256" key="6">
    <source>
        <dbReference type="ARBA" id="ARBA00023004"/>
    </source>
</evidence>
<evidence type="ECO:0000256" key="1">
    <source>
        <dbReference type="ARBA" id="ARBA00001966"/>
    </source>
</evidence>
<feature type="binding site" evidence="10">
    <location>
        <position position="58"/>
    </location>
    <ligand>
        <name>[4Fe-4S] cluster</name>
        <dbReference type="ChEBI" id="CHEBI:49883"/>
        <label>2</label>
    </ligand>
</feature>